<accession>A0A9X1HWI0</accession>
<comment type="caution">
    <text evidence="1">The sequence shown here is derived from an EMBL/GenBank/DDBJ whole genome shotgun (WGS) entry which is preliminary data.</text>
</comment>
<name>A0A9X1HWI0_9BACT</name>
<sequence length="181" mass="21264">MTKFFLVLVLIFSPFTQEGKWTKIKVGENITMSLPEDFYEMTPQDIAQRYPSVRRPLGAYTNSQRLADISIKISATQWRSTDTPIAKDFFKSSVMNLYDRVDFTKEVIETIDGKDFIIFEFDSRINPEESLENRQAVRKYNYVMYLIKDMQTYVFTFQCPVQIKDQWTEKAAAIMQSVKVK</sequence>
<evidence type="ECO:0000313" key="2">
    <source>
        <dbReference type="Proteomes" id="UP001139409"/>
    </source>
</evidence>
<dbReference type="EMBL" id="JAIXNE010000009">
    <property type="protein sequence ID" value="MCA6079131.1"/>
    <property type="molecule type" value="Genomic_DNA"/>
</dbReference>
<dbReference type="Proteomes" id="UP001139409">
    <property type="component" value="Unassembled WGS sequence"/>
</dbReference>
<reference evidence="1" key="1">
    <citation type="submission" date="2021-09" db="EMBL/GenBank/DDBJ databases">
        <title>Fulvivirga sp. isolated from coastal sediment.</title>
        <authorList>
            <person name="Yu H."/>
        </authorList>
    </citation>
    <scope>NUCLEOTIDE SEQUENCE</scope>
    <source>
        <strain evidence="1">1062</strain>
    </source>
</reference>
<dbReference type="RefSeq" id="WP_225699993.1">
    <property type="nucleotide sequence ID" value="NZ_JAIXNE010000009.1"/>
</dbReference>
<organism evidence="1 2">
    <name type="scientific">Fulvivirga sedimenti</name>
    <dbReference type="NCBI Taxonomy" id="2879465"/>
    <lineage>
        <taxon>Bacteria</taxon>
        <taxon>Pseudomonadati</taxon>
        <taxon>Bacteroidota</taxon>
        <taxon>Cytophagia</taxon>
        <taxon>Cytophagales</taxon>
        <taxon>Fulvivirgaceae</taxon>
        <taxon>Fulvivirga</taxon>
    </lineage>
</organism>
<protein>
    <submittedName>
        <fullName evidence="1">Uncharacterized protein</fullName>
    </submittedName>
</protein>
<dbReference type="AlphaFoldDB" id="A0A9X1HWI0"/>
<gene>
    <name evidence="1" type="ORF">LDX50_29940</name>
</gene>
<evidence type="ECO:0000313" key="1">
    <source>
        <dbReference type="EMBL" id="MCA6079131.1"/>
    </source>
</evidence>
<keyword evidence="2" id="KW-1185">Reference proteome</keyword>
<proteinExistence type="predicted"/>